<evidence type="ECO:0000313" key="2">
    <source>
        <dbReference type="EMBL" id="VAW89359.1"/>
    </source>
</evidence>
<gene>
    <name evidence="2" type="ORF">MNBD_GAMMA17-1154</name>
</gene>
<feature type="transmembrane region" description="Helical" evidence="1">
    <location>
        <begin position="21"/>
        <end position="40"/>
    </location>
</feature>
<dbReference type="PANTHER" id="PTHR39594:SF1">
    <property type="entry name" value="PROTEIN YCHQ"/>
    <property type="match status" value="1"/>
</dbReference>
<dbReference type="Pfam" id="PF04247">
    <property type="entry name" value="SirB"/>
    <property type="match status" value="1"/>
</dbReference>
<sequence>MRGSAMMQQKWVKIVPHINDTILLGTAIALSISIGQYPFVDGWLTAKLLALVAYICLGIEALRLAKTDIGRSIAWLAALIVFLFIVSVALTRTPFGFLYSFMA</sequence>
<reference evidence="2" key="1">
    <citation type="submission" date="2018-06" db="EMBL/GenBank/DDBJ databases">
        <authorList>
            <person name="Zhirakovskaya E."/>
        </authorList>
    </citation>
    <scope>NUCLEOTIDE SEQUENCE</scope>
</reference>
<feature type="transmembrane region" description="Helical" evidence="1">
    <location>
        <begin position="46"/>
        <end position="65"/>
    </location>
</feature>
<dbReference type="PIRSF" id="PIRSF005610">
    <property type="entry name" value="SirB"/>
    <property type="match status" value="1"/>
</dbReference>
<protein>
    <submittedName>
        <fullName evidence="2">FIG002082: Protein SirB2</fullName>
    </submittedName>
</protein>
<name>A0A3B0ZTJ8_9ZZZZ</name>
<organism evidence="2">
    <name type="scientific">hydrothermal vent metagenome</name>
    <dbReference type="NCBI Taxonomy" id="652676"/>
    <lineage>
        <taxon>unclassified sequences</taxon>
        <taxon>metagenomes</taxon>
        <taxon>ecological metagenomes</taxon>
    </lineage>
</organism>
<accession>A0A3B0ZTJ8</accession>
<dbReference type="GO" id="GO:0005886">
    <property type="term" value="C:plasma membrane"/>
    <property type="evidence" value="ECO:0007669"/>
    <property type="project" value="TreeGrafter"/>
</dbReference>
<proteinExistence type="predicted"/>
<dbReference type="PANTHER" id="PTHR39594">
    <property type="entry name" value="PROTEIN YCHQ"/>
    <property type="match status" value="1"/>
</dbReference>
<dbReference type="InterPro" id="IPR007360">
    <property type="entry name" value="SirB"/>
</dbReference>
<keyword evidence="1" id="KW-0472">Membrane</keyword>
<keyword evidence="1" id="KW-0812">Transmembrane</keyword>
<evidence type="ECO:0000256" key="1">
    <source>
        <dbReference type="SAM" id="Phobius"/>
    </source>
</evidence>
<keyword evidence="1" id="KW-1133">Transmembrane helix</keyword>
<feature type="transmembrane region" description="Helical" evidence="1">
    <location>
        <begin position="72"/>
        <end position="90"/>
    </location>
</feature>
<dbReference type="AlphaFoldDB" id="A0A3B0ZTJ8"/>
<dbReference type="EMBL" id="UOFQ01000130">
    <property type="protein sequence ID" value="VAW89359.1"/>
    <property type="molecule type" value="Genomic_DNA"/>
</dbReference>